<protein>
    <submittedName>
        <fullName evidence="1">Uncharacterized protein</fullName>
    </submittedName>
</protein>
<evidence type="ECO:0000313" key="1">
    <source>
        <dbReference type="EMBL" id="MBF8436511.1"/>
    </source>
</evidence>
<accession>A0A931F7C4</accession>
<sequence>MAEVKAPLMSMAASGKLNDEVVFFQRNGRQLVRSYVKHDGGNSEAVKKSRNIFREAAGLSRLLTEADREAYNQMTAGLAINGHNLFMKKAMKALYGGQEFLPVYGVDIHTCDSLRVEGGRLLDVGFYGESSATYNVIFGGGHYSCYADREIGGVGGGYNRILMLEKAFTLDTGAGGFMIDGLDKEAWYWFMLEEDGGCGFSAAYQIEGGKW</sequence>
<evidence type="ECO:0000313" key="2">
    <source>
        <dbReference type="Proteomes" id="UP000621436"/>
    </source>
</evidence>
<comment type="caution">
    <text evidence="1">The sequence shown here is derived from an EMBL/GenBank/DDBJ whole genome shotgun (WGS) entry which is preliminary data.</text>
</comment>
<name>A0A931F7C4_9FIRM</name>
<organism evidence="1 2">
    <name type="scientific">Halonatronomonas betaini</name>
    <dbReference type="NCBI Taxonomy" id="2778430"/>
    <lineage>
        <taxon>Bacteria</taxon>
        <taxon>Bacillati</taxon>
        <taxon>Bacillota</taxon>
        <taxon>Clostridia</taxon>
        <taxon>Halanaerobiales</taxon>
        <taxon>Halarsenatibacteraceae</taxon>
        <taxon>Halonatronomonas</taxon>
    </lineage>
</organism>
<dbReference type="RefSeq" id="WP_270453414.1">
    <property type="nucleotide sequence ID" value="NZ_JADPIE010000003.1"/>
</dbReference>
<gene>
    <name evidence="1" type="ORF">I0Q91_05440</name>
</gene>
<reference evidence="1" key="1">
    <citation type="submission" date="2020-11" db="EMBL/GenBank/DDBJ databases">
        <title>Halonatronomonas betainensis gen. nov., sp. nov. a novel haloalkaliphilic representative of the family Halanaerobiacae capable of betaine degradation.</title>
        <authorList>
            <person name="Boltyanskaya Y."/>
            <person name="Kevbrin V."/>
            <person name="Detkova E."/>
            <person name="Grouzdev D.S."/>
            <person name="Koziaeva V."/>
            <person name="Zhilina T."/>
        </authorList>
    </citation>
    <scope>NUCLEOTIDE SEQUENCE</scope>
    <source>
        <strain evidence="1">Z-7014</strain>
    </source>
</reference>
<keyword evidence="2" id="KW-1185">Reference proteome</keyword>
<dbReference type="Proteomes" id="UP000621436">
    <property type="component" value="Unassembled WGS sequence"/>
</dbReference>
<dbReference type="EMBL" id="JADPIE010000003">
    <property type="protein sequence ID" value="MBF8436511.1"/>
    <property type="molecule type" value="Genomic_DNA"/>
</dbReference>
<proteinExistence type="predicted"/>
<dbReference type="AlphaFoldDB" id="A0A931F7C4"/>